<name>A0ACC1A3V0_9ROSI</name>
<dbReference type="EMBL" id="CM047908">
    <property type="protein sequence ID" value="KAJ0081984.1"/>
    <property type="molecule type" value="Genomic_DNA"/>
</dbReference>
<evidence type="ECO:0000313" key="1">
    <source>
        <dbReference type="EMBL" id="KAJ0081984.1"/>
    </source>
</evidence>
<protein>
    <submittedName>
        <fullName evidence="1">Uncharacterized protein</fullName>
    </submittedName>
</protein>
<evidence type="ECO:0000313" key="2">
    <source>
        <dbReference type="Proteomes" id="UP001164250"/>
    </source>
</evidence>
<gene>
    <name evidence="1" type="ORF">Patl1_10401</name>
</gene>
<comment type="caution">
    <text evidence="1">The sequence shown here is derived from an EMBL/GenBank/DDBJ whole genome shotgun (WGS) entry which is preliminary data.</text>
</comment>
<dbReference type="Proteomes" id="UP001164250">
    <property type="component" value="Chromosome 12"/>
</dbReference>
<proteinExistence type="predicted"/>
<reference evidence="2" key="1">
    <citation type="journal article" date="2023" name="G3 (Bethesda)">
        <title>Genome assembly and association tests identify interacting loci associated with vigor, precocity, and sex in interspecific pistachio rootstocks.</title>
        <authorList>
            <person name="Palmer W."/>
            <person name="Jacygrad E."/>
            <person name="Sagayaradj S."/>
            <person name="Cavanaugh K."/>
            <person name="Han R."/>
            <person name="Bertier L."/>
            <person name="Beede B."/>
            <person name="Kafkas S."/>
            <person name="Golino D."/>
            <person name="Preece J."/>
            <person name="Michelmore R."/>
        </authorList>
    </citation>
    <scope>NUCLEOTIDE SEQUENCE [LARGE SCALE GENOMIC DNA]</scope>
</reference>
<sequence length="55" mass="5858">MMIIQIFKKTQSQVNFSIANATIDPMAATSSSSSAAFHLPAQVISIKLDGTNFLA</sequence>
<organism evidence="1 2">
    <name type="scientific">Pistacia atlantica</name>
    <dbReference type="NCBI Taxonomy" id="434234"/>
    <lineage>
        <taxon>Eukaryota</taxon>
        <taxon>Viridiplantae</taxon>
        <taxon>Streptophyta</taxon>
        <taxon>Embryophyta</taxon>
        <taxon>Tracheophyta</taxon>
        <taxon>Spermatophyta</taxon>
        <taxon>Magnoliopsida</taxon>
        <taxon>eudicotyledons</taxon>
        <taxon>Gunneridae</taxon>
        <taxon>Pentapetalae</taxon>
        <taxon>rosids</taxon>
        <taxon>malvids</taxon>
        <taxon>Sapindales</taxon>
        <taxon>Anacardiaceae</taxon>
        <taxon>Pistacia</taxon>
    </lineage>
</organism>
<accession>A0ACC1A3V0</accession>
<keyword evidence="2" id="KW-1185">Reference proteome</keyword>